<reference evidence="4" key="1">
    <citation type="journal article" date="2019" name="Int. J. Syst. Evol. Microbiol.">
        <title>The Global Catalogue of Microorganisms (GCM) 10K type strain sequencing project: providing services to taxonomists for standard genome sequencing and annotation.</title>
        <authorList>
            <consortium name="The Broad Institute Genomics Platform"/>
            <consortium name="The Broad Institute Genome Sequencing Center for Infectious Disease"/>
            <person name="Wu L."/>
            <person name="Ma J."/>
        </authorList>
    </citation>
    <scope>NUCLEOTIDE SEQUENCE [LARGE SCALE GENOMIC DNA]</scope>
    <source>
        <strain evidence="4">CCUG 57401</strain>
    </source>
</reference>
<dbReference type="CDD" id="cd04182">
    <property type="entry name" value="GT_2_like_f"/>
    <property type="match status" value="1"/>
</dbReference>
<dbReference type="Proteomes" id="UP001596037">
    <property type="component" value="Unassembled WGS sequence"/>
</dbReference>
<dbReference type="GO" id="GO:0016740">
    <property type="term" value="F:transferase activity"/>
    <property type="evidence" value="ECO:0007669"/>
    <property type="project" value="UniProtKB-KW"/>
</dbReference>
<evidence type="ECO:0000313" key="4">
    <source>
        <dbReference type="Proteomes" id="UP001596037"/>
    </source>
</evidence>
<dbReference type="InterPro" id="IPR029044">
    <property type="entry name" value="Nucleotide-diphossugar_trans"/>
</dbReference>
<evidence type="ECO:0000259" key="2">
    <source>
        <dbReference type="Pfam" id="PF12804"/>
    </source>
</evidence>
<evidence type="ECO:0000256" key="1">
    <source>
        <dbReference type="ARBA" id="ARBA00022842"/>
    </source>
</evidence>
<name>A0ABW0NH44_9BURK</name>
<protein>
    <submittedName>
        <fullName evidence="3">NTP transferase domain-containing protein</fullName>
    </submittedName>
</protein>
<dbReference type="PANTHER" id="PTHR43777:SF1">
    <property type="entry name" value="MOLYBDENUM COFACTOR CYTIDYLYLTRANSFERASE"/>
    <property type="match status" value="1"/>
</dbReference>
<feature type="domain" description="MobA-like NTP transferase" evidence="2">
    <location>
        <begin position="8"/>
        <end position="169"/>
    </location>
</feature>
<dbReference type="PANTHER" id="PTHR43777">
    <property type="entry name" value="MOLYBDENUM COFACTOR CYTIDYLYLTRANSFERASE"/>
    <property type="match status" value="1"/>
</dbReference>
<dbReference type="Gene3D" id="3.90.550.10">
    <property type="entry name" value="Spore Coat Polysaccharide Biosynthesis Protein SpsA, Chain A"/>
    <property type="match status" value="1"/>
</dbReference>
<keyword evidence="4" id="KW-1185">Reference proteome</keyword>
<keyword evidence="3" id="KW-0808">Transferase</keyword>
<organism evidence="3 4">
    <name type="scientific">Caenimonas terrae</name>
    <dbReference type="NCBI Taxonomy" id="696074"/>
    <lineage>
        <taxon>Bacteria</taxon>
        <taxon>Pseudomonadati</taxon>
        <taxon>Pseudomonadota</taxon>
        <taxon>Betaproteobacteria</taxon>
        <taxon>Burkholderiales</taxon>
        <taxon>Comamonadaceae</taxon>
        <taxon>Caenimonas</taxon>
    </lineage>
</organism>
<dbReference type="EMBL" id="JBHSMF010000010">
    <property type="protein sequence ID" value="MFC5499921.1"/>
    <property type="molecule type" value="Genomic_DNA"/>
</dbReference>
<dbReference type="Pfam" id="PF12804">
    <property type="entry name" value="NTP_transf_3"/>
    <property type="match status" value="1"/>
</dbReference>
<dbReference type="RefSeq" id="WP_376852168.1">
    <property type="nucleotide sequence ID" value="NZ_JBHSMF010000010.1"/>
</dbReference>
<sequence length="213" mass="22843">MSALRFSAVVLAAGLSSRMEGPNKLLLPVGGEPAVRRSVRTVLESGVQEVVVVTGHQGREVMAALLDLPVTLQPNIRYEDGQMRSVAVGVAALARPTDAIMVCLGDMVLLTADDLRELMAVYQAHTDSSIVTPRYQGERGNPIVFAAAYAPEVAAGRKLIGCRKLAEQYPDEAYFHDVAHDRYSVDLDTPADYARVLARLGLKGGEERAAGLA</sequence>
<gene>
    <name evidence="3" type="ORF">ACFPOE_20430</name>
</gene>
<accession>A0ABW0NH44</accession>
<dbReference type="InterPro" id="IPR025877">
    <property type="entry name" value="MobA-like_NTP_Trfase"/>
</dbReference>
<keyword evidence="1" id="KW-0460">Magnesium</keyword>
<comment type="caution">
    <text evidence="3">The sequence shown here is derived from an EMBL/GenBank/DDBJ whole genome shotgun (WGS) entry which is preliminary data.</text>
</comment>
<evidence type="ECO:0000313" key="3">
    <source>
        <dbReference type="EMBL" id="MFC5499921.1"/>
    </source>
</evidence>
<dbReference type="SUPFAM" id="SSF53448">
    <property type="entry name" value="Nucleotide-diphospho-sugar transferases"/>
    <property type="match status" value="1"/>
</dbReference>
<proteinExistence type="predicted"/>